<gene>
    <name evidence="1" type="ORF">BCR35DRAFT_303637</name>
</gene>
<dbReference type="EMBL" id="MCGR01000020">
    <property type="protein sequence ID" value="ORY82978.1"/>
    <property type="molecule type" value="Genomic_DNA"/>
</dbReference>
<sequence>MVPPLPNELVQNILEHAVDSYIDWDSPELDILAADRSIRELSLAASLVSPSWRLLAQDLLLRRVGVTLKNYQTFIRRVKERGPGFASSIRSLRVIGEQAVSVAGISAGDRFEAVSKATSLMNTTTAVLPAVKHIALVQILAFGHDWLVNILSVSSLLTSNSDMSLTPLACLLDLRNLHFFDSGFIRPANEQEVLCGASLTLSSLPISQLTKAEKVHMATTTLESKMTFNAIRCHNLGFDLQAFIAVNPVPLWGLTTLKSLTISCSAASRIHTFLESPWTTFTSLQTLSARFEILLDANPLMPSRLAPPHPLSPTLRTLELISNSATPAESTSSPLGPQIAGRSLADATAILLATIKDLPNLEELVVEDAPHEGKLTEECEARGIRLRSSVGV</sequence>
<keyword evidence="2" id="KW-1185">Reference proteome</keyword>
<dbReference type="Proteomes" id="UP000193467">
    <property type="component" value="Unassembled WGS sequence"/>
</dbReference>
<name>A0A1Y2FGA8_9BASI</name>
<dbReference type="InParanoid" id="A0A1Y2FGA8"/>
<dbReference type="AlphaFoldDB" id="A0A1Y2FGA8"/>
<reference evidence="1 2" key="1">
    <citation type="submission" date="2016-07" db="EMBL/GenBank/DDBJ databases">
        <title>Pervasive Adenine N6-methylation of Active Genes in Fungi.</title>
        <authorList>
            <consortium name="DOE Joint Genome Institute"/>
            <person name="Mondo S.J."/>
            <person name="Dannebaum R.O."/>
            <person name="Kuo R.C."/>
            <person name="Labutti K."/>
            <person name="Haridas S."/>
            <person name="Kuo A."/>
            <person name="Salamov A."/>
            <person name="Ahrendt S.R."/>
            <person name="Lipzen A."/>
            <person name="Sullivan W."/>
            <person name="Andreopoulos W.B."/>
            <person name="Clum A."/>
            <person name="Lindquist E."/>
            <person name="Daum C."/>
            <person name="Ramamoorthy G.K."/>
            <person name="Gryganskyi A."/>
            <person name="Culley D."/>
            <person name="Magnuson J.K."/>
            <person name="James T.Y."/>
            <person name="O'Malley M.A."/>
            <person name="Stajich J.E."/>
            <person name="Spatafora J.W."/>
            <person name="Visel A."/>
            <person name="Grigoriev I.V."/>
        </authorList>
    </citation>
    <scope>NUCLEOTIDE SEQUENCE [LARGE SCALE GENOMIC DNA]</scope>
    <source>
        <strain evidence="1 2">62-1032</strain>
    </source>
</reference>
<evidence type="ECO:0000313" key="1">
    <source>
        <dbReference type="EMBL" id="ORY82978.1"/>
    </source>
</evidence>
<proteinExistence type="predicted"/>
<organism evidence="1 2">
    <name type="scientific">Leucosporidium creatinivorum</name>
    <dbReference type="NCBI Taxonomy" id="106004"/>
    <lineage>
        <taxon>Eukaryota</taxon>
        <taxon>Fungi</taxon>
        <taxon>Dikarya</taxon>
        <taxon>Basidiomycota</taxon>
        <taxon>Pucciniomycotina</taxon>
        <taxon>Microbotryomycetes</taxon>
        <taxon>Leucosporidiales</taxon>
        <taxon>Leucosporidium</taxon>
    </lineage>
</organism>
<evidence type="ECO:0000313" key="2">
    <source>
        <dbReference type="Proteomes" id="UP000193467"/>
    </source>
</evidence>
<protein>
    <recommendedName>
        <fullName evidence="3">F-box domain-containing protein</fullName>
    </recommendedName>
</protein>
<accession>A0A1Y2FGA8</accession>
<comment type="caution">
    <text evidence="1">The sequence shown here is derived from an EMBL/GenBank/DDBJ whole genome shotgun (WGS) entry which is preliminary data.</text>
</comment>
<evidence type="ECO:0008006" key="3">
    <source>
        <dbReference type="Google" id="ProtNLM"/>
    </source>
</evidence>